<evidence type="ECO:0000256" key="1">
    <source>
        <dbReference type="ARBA" id="ARBA00004123"/>
    </source>
</evidence>
<keyword evidence="7" id="KW-0804">Transcription</keyword>
<dbReference type="SUPFAM" id="SSF46689">
    <property type="entry name" value="Homeodomain-like"/>
    <property type="match status" value="1"/>
</dbReference>
<feature type="compositionally biased region" description="Basic and acidic residues" evidence="8">
    <location>
        <begin position="591"/>
        <end position="603"/>
    </location>
</feature>
<proteinExistence type="inferred from homology"/>
<dbReference type="GO" id="GO:0005634">
    <property type="term" value="C:nucleus"/>
    <property type="evidence" value="ECO:0007669"/>
    <property type="project" value="UniProtKB-SubCell"/>
</dbReference>
<dbReference type="GO" id="GO:0000978">
    <property type="term" value="F:RNA polymerase II cis-regulatory region sequence-specific DNA binding"/>
    <property type="evidence" value="ECO:0007669"/>
    <property type="project" value="TreeGrafter"/>
</dbReference>
<sequence>MYPGLLSTQPHINGTSTPVHTVDRFLTMKNAEGMSGMSDGLMTDPHSVTKNCSFEEIDRNDSSINPTPLSLLKSACSFAPDNATLSAWSSVLAYQPDEAQKRHCNHSKISKRSSGTRSRTRTSGKNTNTGDHRPKNPQTSQMIDSWDDLVHTDQATLLGGNTLSVLDHHGTGPNQDSDYTECLTVSPSDKNKQHIGPDRTCNENLCEYLIQSRTMDDRNYGSSYPRAVDTINGMYTMFCSQYPGVDQNSATQTVKYDLCTLPTLQPIPPQAYGRPPSIHSYECPTISSLSGGVPSIPDHTVSMSAHDLNCMKWPIENNLQSANEISSRYTEVPDLIQSDFSVTAEHSNLMQMYSRISRTVISSSPQRARAIEPLQPQSTVTNIASQFDMGYGTLNSAPTSAFTPAEPTEDSHGKKNIYYISPSPGTKTNTEFKYPDHGSSFAPENHPTENLYTGTSGHSMFSSMATLSASSNELYDQPTCRSCSTTFVTPNVQILETSNMPDQLNSHSNDPNVSIHPCISLHGSFMNNSGAAESTEINVMTKRLSKNALFGLHEIQVSSNLISSEHEPFALAETQSLSSGVYNSHMHSVDSRNVHGTTNEDRVMPNGMPSNLRPEEWIRPLCGLFEDRFASGTTFTPNLQSLQWNVETRDFAHSDLLKFECENTISSQPPIDQLNENLIGNAFRSEVGRNYPSFSEDTTNCRLVSHDTSKLRDVPDRLFPPTMKLKFTESQISTVDPLDEVHGTDIHVEQKHEFLKHAENVALDQVSNDSPIVVTNGFSANSNGRLSCTSELKDELRVTEQVPSIQLYGYEYKNRDFCPDEGQDSSASNRPPSEVPISTVSGMCQDADPRIQLTIPSDGLRCTTGTFSLPRPPNISLMPFLSDSALQHYVTEDGSREKLAEDFRPYSQQQHQSLHQHVTAPTSPSLQDVFPDIESGSPNLNYLQVTSGDYPSADDLEIFAKMFKQRRIKLGYTQADVGLALGTLYGNVFSQTTICRFEALQLSFKNMCKLKPLLQKWLQEADCSTGTASNLDKIAAQGRKRKKRTSIEVGVKGVLESHFAKQPKPMAQDIIQLATGLGLEKEVVRVWFCNRRQKQKRLNPLHGSVMTPTGDSTIGSMNNDSSDEEPDIIEERQEKMYGDNTDSMQDNPIGCSSCVPSLTDERDNYMNNQLTAQDYVPSNSAIEAVSTSSIQASVRRGATKKSKRRQHNLPLEDLSNREMISTHLPTISNGCFNSDPTSFSSYGSNILPSLHSTFGLAANQFMSQESNSLFPSLAINPGSNFIQPDNMLNRYSARIFQEPNISSTAEAADETSASAAAGLLGLHLKSLYASGSAHANTARDTFREASPTESFVLPNLTLGYLPPSIPATHLPPPTALQTNLSTTLPGLSFGGYHSDLFRYDNSGMDSTSDLLNYGSIPITTADQQYLHNSANIASVHSSAFYSPVNKWTDQ</sequence>
<dbReference type="Pfam" id="PF00157">
    <property type="entry name" value="Pou"/>
    <property type="match status" value="1"/>
</dbReference>
<dbReference type="FunFam" id="1.10.260.40:FF:000001">
    <property type="entry name" value="POU domain protein"/>
    <property type="match status" value="1"/>
</dbReference>
<feature type="domain" description="Homeobox" evidence="9">
    <location>
        <begin position="1038"/>
        <end position="1098"/>
    </location>
</feature>
<evidence type="ECO:0000256" key="8">
    <source>
        <dbReference type="SAM" id="MobiDB-lite"/>
    </source>
</evidence>
<feature type="domain" description="POU-specific" evidence="10">
    <location>
        <begin position="948"/>
        <end position="1022"/>
    </location>
</feature>
<name>A0A5J4NJV3_9TREM</name>
<dbReference type="InterPro" id="IPR010982">
    <property type="entry name" value="Lambda_DNA-bd_dom_sf"/>
</dbReference>
<accession>A0A5J4NJV3</accession>
<dbReference type="CDD" id="cd00086">
    <property type="entry name" value="homeodomain"/>
    <property type="match status" value="1"/>
</dbReference>
<feature type="compositionally biased region" description="Low complexity" evidence="8">
    <location>
        <begin position="112"/>
        <end position="129"/>
    </location>
</feature>
<evidence type="ECO:0000259" key="10">
    <source>
        <dbReference type="PROSITE" id="PS51179"/>
    </source>
</evidence>
<dbReference type="Pfam" id="PF00046">
    <property type="entry name" value="Homeodomain"/>
    <property type="match status" value="1"/>
</dbReference>
<comment type="subcellular location">
    <subcellularLocation>
        <location evidence="1 5 6">Nucleus</location>
    </subcellularLocation>
</comment>
<evidence type="ECO:0000259" key="9">
    <source>
        <dbReference type="PROSITE" id="PS50071"/>
    </source>
</evidence>
<dbReference type="Proteomes" id="UP000324629">
    <property type="component" value="Unassembled WGS sequence"/>
</dbReference>
<evidence type="ECO:0000256" key="3">
    <source>
        <dbReference type="ARBA" id="ARBA00023155"/>
    </source>
</evidence>
<feature type="region of interest" description="Disordered" evidence="8">
    <location>
        <begin position="591"/>
        <end position="610"/>
    </location>
</feature>
<dbReference type="InterPro" id="IPR017970">
    <property type="entry name" value="Homeobox_CS"/>
</dbReference>
<dbReference type="EMBL" id="QNGE01003977">
    <property type="protein sequence ID" value="KAA3673379.1"/>
    <property type="molecule type" value="Genomic_DNA"/>
</dbReference>
<keyword evidence="2 5" id="KW-0238">DNA-binding</keyword>
<dbReference type="PROSITE" id="PS51179">
    <property type="entry name" value="POU_3"/>
    <property type="match status" value="1"/>
</dbReference>
<comment type="similarity">
    <text evidence="7">Belongs to the POU transcription factor family.</text>
</comment>
<dbReference type="PANTHER" id="PTHR11636:SF89">
    <property type="entry name" value="POU DOMAIN PROTEIN 2, ISOFORM B-RELATED"/>
    <property type="match status" value="1"/>
</dbReference>
<dbReference type="InterPro" id="IPR000327">
    <property type="entry name" value="POU_dom"/>
</dbReference>
<dbReference type="PROSITE" id="PS50071">
    <property type="entry name" value="HOMEOBOX_2"/>
    <property type="match status" value="1"/>
</dbReference>
<dbReference type="InterPro" id="IPR013847">
    <property type="entry name" value="POU"/>
</dbReference>
<feature type="DNA-binding region" description="Homeobox" evidence="5">
    <location>
        <begin position="1040"/>
        <end position="1099"/>
    </location>
</feature>
<comment type="caution">
    <text evidence="12">The sequence shown here is derived from an EMBL/GenBank/DDBJ whole genome shotgun (WGS) entry which is preliminary data.</text>
</comment>
<evidence type="ECO:0000313" key="11">
    <source>
        <dbReference type="EMBL" id="KAA3673379.1"/>
    </source>
</evidence>
<evidence type="ECO:0000256" key="2">
    <source>
        <dbReference type="ARBA" id="ARBA00023125"/>
    </source>
</evidence>
<keyword evidence="4 5" id="KW-0539">Nucleus</keyword>
<keyword evidence="13" id="KW-1185">Reference proteome</keyword>
<feature type="compositionally biased region" description="Basic residues" evidence="8">
    <location>
        <begin position="102"/>
        <end position="111"/>
    </location>
</feature>
<feature type="compositionally biased region" description="Polar residues" evidence="8">
    <location>
        <begin position="1106"/>
        <end position="1119"/>
    </location>
</feature>
<keyword evidence="3 5" id="KW-0371">Homeobox</keyword>
<feature type="region of interest" description="Disordered" evidence="8">
    <location>
        <begin position="99"/>
        <end position="141"/>
    </location>
</feature>
<dbReference type="PROSITE" id="PS00465">
    <property type="entry name" value="POU_2"/>
    <property type="match status" value="1"/>
</dbReference>
<evidence type="ECO:0000256" key="5">
    <source>
        <dbReference type="PROSITE-ProRule" id="PRU00108"/>
    </source>
</evidence>
<dbReference type="PROSITE" id="PS00035">
    <property type="entry name" value="POU_1"/>
    <property type="match status" value="1"/>
</dbReference>
<dbReference type="EMBL" id="QNGE01002301">
    <property type="protein sequence ID" value="KAA3675812.1"/>
    <property type="molecule type" value="Genomic_DNA"/>
</dbReference>
<dbReference type="PRINTS" id="PR00028">
    <property type="entry name" value="POUDOMAIN"/>
</dbReference>
<protein>
    <recommendedName>
        <fullName evidence="7">POU domain protein</fullName>
    </recommendedName>
</protein>
<evidence type="ECO:0000313" key="12">
    <source>
        <dbReference type="EMBL" id="KAA3675812.1"/>
    </source>
</evidence>
<evidence type="ECO:0000256" key="4">
    <source>
        <dbReference type="ARBA" id="ARBA00023242"/>
    </source>
</evidence>
<dbReference type="GO" id="GO:0000981">
    <property type="term" value="F:DNA-binding transcription factor activity, RNA polymerase II-specific"/>
    <property type="evidence" value="ECO:0007669"/>
    <property type="project" value="InterPro"/>
</dbReference>
<dbReference type="PROSITE" id="PS00027">
    <property type="entry name" value="HOMEOBOX_1"/>
    <property type="match status" value="1"/>
</dbReference>
<evidence type="ECO:0000313" key="13">
    <source>
        <dbReference type="Proteomes" id="UP000324629"/>
    </source>
</evidence>
<dbReference type="InterPro" id="IPR009057">
    <property type="entry name" value="Homeodomain-like_sf"/>
</dbReference>
<organism evidence="12 13">
    <name type="scientific">Paragonimus westermani</name>
    <dbReference type="NCBI Taxonomy" id="34504"/>
    <lineage>
        <taxon>Eukaryota</taxon>
        <taxon>Metazoa</taxon>
        <taxon>Spiralia</taxon>
        <taxon>Lophotrochozoa</taxon>
        <taxon>Platyhelminthes</taxon>
        <taxon>Trematoda</taxon>
        <taxon>Digenea</taxon>
        <taxon>Plagiorchiida</taxon>
        <taxon>Troglotremata</taxon>
        <taxon>Troglotrematidae</taxon>
        <taxon>Paragonimus</taxon>
    </lineage>
</organism>
<dbReference type="SUPFAM" id="SSF47413">
    <property type="entry name" value="lambda repressor-like DNA-binding domains"/>
    <property type="match status" value="1"/>
</dbReference>
<dbReference type="Gene3D" id="1.10.260.40">
    <property type="entry name" value="lambda repressor-like DNA-binding domains"/>
    <property type="match status" value="1"/>
</dbReference>
<evidence type="ECO:0000256" key="7">
    <source>
        <dbReference type="RuleBase" id="RU361194"/>
    </source>
</evidence>
<dbReference type="InterPro" id="IPR050255">
    <property type="entry name" value="POU_domain_TF"/>
</dbReference>
<evidence type="ECO:0000256" key="6">
    <source>
        <dbReference type="RuleBase" id="RU000682"/>
    </source>
</evidence>
<reference evidence="12 13" key="1">
    <citation type="journal article" date="2019" name="Gigascience">
        <title>Whole-genome sequence of the oriental lung fluke Paragonimus westermani.</title>
        <authorList>
            <person name="Oey H."/>
            <person name="Zakrzewski M."/>
            <person name="Narain K."/>
            <person name="Devi K.R."/>
            <person name="Agatsuma T."/>
            <person name="Nawaratna S."/>
            <person name="Gobert G.N."/>
            <person name="Jones M.K."/>
            <person name="Ragan M.A."/>
            <person name="McManus D.P."/>
            <person name="Krause L."/>
        </authorList>
    </citation>
    <scope>NUCLEOTIDE SEQUENCE [LARGE SCALE GENOMIC DNA]</scope>
    <source>
        <strain evidence="12 13">IND2009</strain>
    </source>
</reference>
<dbReference type="SMART" id="SM00389">
    <property type="entry name" value="HOX"/>
    <property type="match status" value="1"/>
</dbReference>
<dbReference type="Gene3D" id="1.10.10.60">
    <property type="entry name" value="Homeodomain-like"/>
    <property type="match status" value="1"/>
</dbReference>
<dbReference type="PANTHER" id="PTHR11636">
    <property type="entry name" value="POU DOMAIN"/>
    <property type="match status" value="1"/>
</dbReference>
<gene>
    <name evidence="11" type="ORF">DEA37_0004750</name>
    <name evidence="12" type="ORF">DEA37_0007390</name>
</gene>
<feature type="region of interest" description="Disordered" evidence="8">
    <location>
        <begin position="1101"/>
        <end position="1124"/>
    </location>
</feature>
<dbReference type="InterPro" id="IPR001356">
    <property type="entry name" value="HD"/>
</dbReference>
<dbReference type="SMART" id="SM00352">
    <property type="entry name" value="POU"/>
    <property type="match status" value="1"/>
</dbReference>